<protein>
    <submittedName>
        <fullName evidence="1">Putative ovule protein</fullName>
    </submittedName>
</protein>
<accession>A0A0V0GZN1</accession>
<dbReference type="EMBL" id="GEDG01028334">
    <property type="protein sequence ID" value="JAP13255.1"/>
    <property type="molecule type" value="Transcribed_RNA"/>
</dbReference>
<organism evidence="1">
    <name type="scientific">Solanum chacoense</name>
    <name type="common">Chaco potato</name>
    <dbReference type="NCBI Taxonomy" id="4108"/>
    <lineage>
        <taxon>Eukaryota</taxon>
        <taxon>Viridiplantae</taxon>
        <taxon>Streptophyta</taxon>
        <taxon>Embryophyta</taxon>
        <taxon>Tracheophyta</taxon>
        <taxon>Spermatophyta</taxon>
        <taxon>Magnoliopsida</taxon>
        <taxon>eudicotyledons</taxon>
        <taxon>Gunneridae</taxon>
        <taxon>Pentapetalae</taxon>
        <taxon>asterids</taxon>
        <taxon>lamiids</taxon>
        <taxon>Solanales</taxon>
        <taxon>Solanaceae</taxon>
        <taxon>Solanoideae</taxon>
        <taxon>Solaneae</taxon>
        <taxon>Solanum</taxon>
    </lineage>
</organism>
<evidence type="ECO:0000313" key="1">
    <source>
        <dbReference type="EMBL" id="JAP13255.1"/>
    </source>
</evidence>
<dbReference type="AlphaFoldDB" id="A0A0V0GZN1"/>
<proteinExistence type="predicted"/>
<reference evidence="1" key="1">
    <citation type="submission" date="2015-12" db="EMBL/GenBank/DDBJ databases">
        <title>Gene expression during late stages of embryo sac development: a critical building block for successful pollen-pistil interactions.</title>
        <authorList>
            <person name="Liu Y."/>
            <person name="Joly V."/>
            <person name="Sabar M."/>
            <person name="Matton D.P."/>
        </authorList>
    </citation>
    <scope>NUCLEOTIDE SEQUENCE</scope>
</reference>
<name>A0A0V0GZN1_SOLCH</name>
<sequence>MLLLVLQNHLVYVLQSRTLINNSILGLLEIHPIIQQSHYFPEQHQVHGFFFTLFIALNNHLP</sequence>